<protein>
    <submittedName>
        <fullName evidence="1">Uncharacterized protein</fullName>
    </submittedName>
</protein>
<dbReference type="EMBL" id="OU342829">
    <property type="protein sequence ID" value="CAG7580304.1"/>
    <property type="molecule type" value="Genomic_DNA"/>
</dbReference>
<name>A0A8D9C8S4_9VIRU</name>
<proteinExistence type="predicted"/>
<accession>A0A8D9C8S4</accession>
<organism evidence="1">
    <name type="scientific">uncultured marine phage</name>
    <dbReference type="NCBI Taxonomy" id="707152"/>
    <lineage>
        <taxon>Viruses</taxon>
        <taxon>environmental samples</taxon>
    </lineage>
</organism>
<sequence length="88" mass="10232">MMSEVKFKAGDYVRVAGMDHYSGSRGIIKGVSKLNHNITCYVIKVTELYPKLSYNFSTPKEELTIAWYNLESDLHVVREERFQKLLDE</sequence>
<evidence type="ECO:0000313" key="1">
    <source>
        <dbReference type="EMBL" id="CAG7580304.1"/>
    </source>
</evidence>
<reference evidence="1" key="1">
    <citation type="submission" date="2021-06" db="EMBL/GenBank/DDBJ databases">
        <authorList>
            <person name="Gannon L."/>
            <person name="Redgwell R T."/>
            <person name="Michniewski S."/>
            <person name="Harrison D C."/>
            <person name="Millard A."/>
        </authorList>
    </citation>
    <scope>NUCLEOTIDE SEQUENCE</scope>
</reference>
<gene>
    <name evidence="1" type="ORF">SLAVMIC_00348</name>
</gene>